<dbReference type="AlphaFoldDB" id="X1CUR6"/>
<accession>X1CUR6</accession>
<gene>
    <name evidence="1" type="ORF">S01H4_63091</name>
</gene>
<organism evidence="1">
    <name type="scientific">marine sediment metagenome</name>
    <dbReference type="NCBI Taxonomy" id="412755"/>
    <lineage>
        <taxon>unclassified sequences</taxon>
        <taxon>metagenomes</taxon>
        <taxon>ecological metagenomes</taxon>
    </lineage>
</organism>
<feature type="non-terminal residue" evidence="1">
    <location>
        <position position="82"/>
    </location>
</feature>
<proteinExistence type="predicted"/>
<dbReference type="EMBL" id="BART01037838">
    <property type="protein sequence ID" value="GAH11517.1"/>
    <property type="molecule type" value="Genomic_DNA"/>
</dbReference>
<reference evidence="1" key="1">
    <citation type="journal article" date="2014" name="Front. Microbiol.">
        <title>High frequency of phylogenetically diverse reductive dehalogenase-homologous genes in deep subseafloor sedimentary metagenomes.</title>
        <authorList>
            <person name="Kawai M."/>
            <person name="Futagami T."/>
            <person name="Toyoda A."/>
            <person name="Takaki Y."/>
            <person name="Nishi S."/>
            <person name="Hori S."/>
            <person name="Arai W."/>
            <person name="Tsubouchi T."/>
            <person name="Morono Y."/>
            <person name="Uchiyama I."/>
            <person name="Ito T."/>
            <person name="Fujiyama A."/>
            <person name="Inagaki F."/>
            <person name="Takami H."/>
        </authorList>
    </citation>
    <scope>NUCLEOTIDE SEQUENCE</scope>
    <source>
        <strain evidence="1">Expedition CK06-06</strain>
    </source>
</reference>
<evidence type="ECO:0000313" key="1">
    <source>
        <dbReference type="EMBL" id="GAH11517.1"/>
    </source>
</evidence>
<protein>
    <submittedName>
        <fullName evidence="1">Uncharacterized protein</fullName>
    </submittedName>
</protein>
<sequence length="82" mass="9389">MITEKIHKFNQVTLAIDKELEELFDKEINLFLTPMEISENAVVGAIWDTAGDTRVCFPKNTKLLTLLMGRITFVPKNVEDHL</sequence>
<name>X1CUR6_9ZZZZ</name>
<comment type="caution">
    <text evidence="1">The sequence shown here is derived from an EMBL/GenBank/DDBJ whole genome shotgun (WGS) entry which is preliminary data.</text>
</comment>